<evidence type="ECO:0000313" key="3">
    <source>
        <dbReference type="EMBL" id="SHL56337.1"/>
    </source>
</evidence>
<dbReference type="GO" id="GO:0016810">
    <property type="term" value="F:hydrolase activity, acting on carbon-nitrogen (but not peptide) bonds"/>
    <property type="evidence" value="ECO:0007669"/>
    <property type="project" value="InterPro"/>
</dbReference>
<dbReference type="PANTHER" id="PTHR10587">
    <property type="entry name" value="GLYCOSYL TRANSFERASE-RELATED"/>
    <property type="match status" value="1"/>
</dbReference>
<evidence type="ECO:0000313" key="4">
    <source>
        <dbReference type="Proteomes" id="UP000183975"/>
    </source>
</evidence>
<name>A0A1M7BN37_9FIRM</name>
<dbReference type="InterPro" id="IPR002509">
    <property type="entry name" value="NODB_dom"/>
</dbReference>
<evidence type="ECO:0000256" key="1">
    <source>
        <dbReference type="SAM" id="Phobius"/>
    </source>
</evidence>
<dbReference type="EMBL" id="FRAH01000142">
    <property type="protein sequence ID" value="SHL56337.1"/>
    <property type="molecule type" value="Genomic_DNA"/>
</dbReference>
<dbReference type="CDD" id="cd10917">
    <property type="entry name" value="CE4_NodB_like_6s_7s"/>
    <property type="match status" value="1"/>
</dbReference>
<dbReference type="InterPro" id="IPR011330">
    <property type="entry name" value="Glyco_hydro/deAcase_b/a-brl"/>
</dbReference>
<keyword evidence="1" id="KW-0812">Transmembrane</keyword>
<organism evidence="3 4">
    <name type="scientific">Anaerotignum lactatifermentans DSM 14214</name>
    <dbReference type="NCBI Taxonomy" id="1121323"/>
    <lineage>
        <taxon>Bacteria</taxon>
        <taxon>Bacillati</taxon>
        <taxon>Bacillota</taxon>
        <taxon>Clostridia</taxon>
        <taxon>Lachnospirales</taxon>
        <taxon>Anaerotignaceae</taxon>
        <taxon>Anaerotignum</taxon>
    </lineage>
</organism>
<feature type="domain" description="NodB homology" evidence="2">
    <location>
        <begin position="60"/>
        <end position="239"/>
    </location>
</feature>
<dbReference type="RefSeq" id="WP_072854018.1">
    <property type="nucleotide sequence ID" value="NZ_FRAH01000142.1"/>
</dbReference>
<protein>
    <submittedName>
        <fullName evidence="3">Polysaccharide deacetylase family sporulation protein PdaB</fullName>
    </submittedName>
</protein>
<dbReference type="Pfam" id="PF01522">
    <property type="entry name" value="Polysacc_deac_1"/>
    <property type="match status" value="1"/>
</dbReference>
<dbReference type="InterPro" id="IPR050248">
    <property type="entry name" value="Polysacc_deacetylase_ArnD"/>
</dbReference>
<sequence length="263" mass="29387">MQFFRAIHLKKKYVILGVSVLAAIGLGAHFLPPVAEYTSAVLTAQTKRELPIYCVQTDEKKVAISFDAAWGADDTDELLQILDDNDVTATFFLCGYWVDKYPEEVEKIAAAGHDLGNHSATHPHMSTLSSEQITQELQGCHEAVKELTGIDMNLFRPPFGEYNDNVIRTAKENGYYSIQWDVDSLDWKEQGVEAEINQVLNHKHLGNGSILLFHNDAKYTPQALDTILKGLKEKGYDIVPVSEIIHAGEYTVDHEGRQIPSES</sequence>
<dbReference type="OrthoDB" id="9806342at2"/>
<dbReference type="PANTHER" id="PTHR10587:SF128">
    <property type="entry name" value="POLYSACCHARIDE DEACETYLASE PDAB-RELATED"/>
    <property type="match status" value="1"/>
</dbReference>
<dbReference type="SUPFAM" id="SSF88713">
    <property type="entry name" value="Glycoside hydrolase/deacetylase"/>
    <property type="match status" value="1"/>
</dbReference>
<dbReference type="Proteomes" id="UP000183975">
    <property type="component" value="Unassembled WGS sequence"/>
</dbReference>
<keyword evidence="1" id="KW-0472">Membrane</keyword>
<feature type="transmembrane region" description="Helical" evidence="1">
    <location>
        <begin position="12"/>
        <end position="31"/>
    </location>
</feature>
<dbReference type="AlphaFoldDB" id="A0A1M7BN37"/>
<evidence type="ECO:0000259" key="2">
    <source>
        <dbReference type="PROSITE" id="PS51677"/>
    </source>
</evidence>
<reference evidence="3 4" key="1">
    <citation type="submission" date="2016-11" db="EMBL/GenBank/DDBJ databases">
        <authorList>
            <person name="Jaros S."/>
            <person name="Januszkiewicz K."/>
            <person name="Wedrychowicz H."/>
        </authorList>
    </citation>
    <scope>NUCLEOTIDE SEQUENCE [LARGE SCALE GENOMIC DNA]</scope>
    <source>
        <strain evidence="3 4">DSM 14214</strain>
    </source>
</reference>
<dbReference type="Gene3D" id="3.20.20.370">
    <property type="entry name" value="Glycoside hydrolase/deacetylase"/>
    <property type="match status" value="1"/>
</dbReference>
<keyword evidence="1" id="KW-1133">Transmembrane helix</keyword>
<dbReference type="GO" id="GO:0016020">
    <property type="term" value="C:membrane"/>
    <property type="evidence" value="ECO:0007669"/>
    <property type="project" value="TreeGrafter"/>
</dbReference>
<dbReference type="GO" id="GO:0005975">
    <property type="term" value="P:carbohydrate metabolic process"/>
    <property type="evidence" value="ECO:0007669"/>
    <property type="project" value="InterPro"/>
</dbReference>
<proteinExistence type="predicted"/>
<keyword evidence="4" id="KW-1185">Reference proteome</keyword>
<gene>
    <name evidence="3" type="ORF">SAMN02745138_03593</name>
</gene>
<accession>A0A1M7BN37</accession>
<dbReference type="PROSITE" id="PS51677">
    <property type="entry name" value="NODB"/>
    <property type="match status" value="1"/>
</dbReference>